<dbReference type="PANTHER" id="PTHR42947">
    <property type="entry name" value="COB--COM HETERODISULFIDE REDUCTASE SUBUNIT B 1"/>
    <property type="match status" value="1"/>
</dbReference>
<reference evidence="3" key="2">
    <citation type="submission" date="2024-06" db="EMBL/GenBank/DDBJ databases">
        <authorList>
            <person name="Plum-Jensen L.E."/>
            <person name="Schramm A."/>
            <person name="Marshall I.P.G."/>
        </authorList>
    </citation>
    <scope>NUCLEOTIDE SEQUENCE</scope>
    <source>
        <strain evidence="3">Rat1</strain>
    </source>
</reference>
<evidence type="ECO:0000313" key="3">
    <source>
        <dbReference type="EMBL" id="XCN73682.1"/>
    </source>
</evidence>
<keyword evidence="1" id="KW-0560">Oxidoreductase</keyword>
<feature type="domain" description="Cysteine-rich" evidence="2">
    <location>
        <begin position="5"/>
        <end position="86"/>
    </location>
</feature>
<dbReference type="PANTHER" id="PTHR42947:SF1">
    <property type="entry name" value="COB--COM HETERODISULFIDE REDUCTASE SUBUNIT B 1"/>
    <property type="match status" value="1"/>
</dbReference>
<organism evidence="3">
    <name type="scientific">Candidatus Electrothrix aestuarii</name>
    <dbReference type="NCBI Taxonomy" id="3062594"/>
    <lineage>
        <taxon>Bacteria</taxon>
        <taxon>Pseudomonadati</taxon>
        <taxon>Thermodesulfobacteriota</taxon>
        <taxon>Desulfobulbia</taxon>
        <taxon>Desulfobulbales</taxon>
        <taxon>Desulfobulbaceae</taxon>
        <taxon>Candidatus Electrothrix</taxon>
    </lineage>
</organism>
<evidence type="ECO:0000259" key="2">
    <source>
        <dbReference type="Pfam" id="PF02754"/>
    </source>
</evidence>
<dbReference type="EMBL" id="CP159373">
    <property type="protein sequence ID" value="XCN73682.1"/>
    <property type="molecule type" value="Genomic_DNA"/>
</dbReference>
<dbReference type="AlphaFoldDB" id="A0AAU8LWU2"/>
<dbReference type="KEGG" id="eaj:Q3M24_02705"/>
<name>A0AAU8LWU2_9BACT</name>
<feature type="domain" description="Cysteine-rich" evidence="2">
    <location>
        <begin position="153"/>
        <end position="239"/>
    </location>
</feature>
<gene>
    <name evidence="3" type="ORF">Q3M24_02705</name>
</gene>
<reference evidence="3" key="1">
    <citation type="journal article" date="2024" name="Syst. Appl. Microbiol.">
        <title>First single-strain enrichments of Electrothrix cable bacteria, description of E. aestuarii sp. nov. and E. rattekaaiensis sp. nov., and proposal of a cable bacteria taxonomy following the rules of the SeqCode.</title>
        <authorList>
            <person name="Plum-Jensen L.E."/>
            <person name="Schramm A."/>
            <person name="Marshall I.P.G."/>
        </authorList>
    </citation>
    <scope>NUCLEOTIDE SEQUENCE</scope>
    <source>
        <strain evidence="3">Rat1</strain>
    </source>
</reference>
<dbReference type="InterPro" id="IPR004017">
    <property type="entry name" value="Cys_rich_dom"/>
</dbReference>
<evidence type="ECO:0000256" key="1">
    <source>
        <dbReference type="ARBA" id="ARBA00023002"/>
    </source>
</evidence>
<protein>
    <submittedName>
        <fullName evidence="3">CoB--CoM heterodisulfide reductase iron-sulfur subunit B family protein</fullName>
    </submittedName>
</protein>
<dbReference type="Gene3D" id="1.20.1050.140">
    <property type="match status" value="1"/>
</dbReference>
<dbReference type="Pfam" id="PF02754">
    <property type="entry name" value="CCG"/>
    <property type="match status" value="2"/>
</dbReference>
<accession>A0AAU8LWU2</accession>
<proteinExistence type="predicted"/>
<dbReference type="InterPro" id="IPR051278">
    <property type="entry name" value="HdrB/HdrD_reductase"/>
</dbReference>
<sequence>MSDYIFYPGCAMESNAKAYYDSLMEIAQPLGINLQEIDDWNCCGATEYVGINLIPAYSLIARNLALAAKMGRKTIISPCSACYLNLAKADYYMAERPSLGEKVNEALAAGDLQYTPGSLDIRHLLDVLINDIGLDKLKEKVVRPLKGLKVAPYMGCMVPRPDYNNRWSDAEHPTELFDVLKAIGAEVVDFPGAATCCGGHMTQIGPETAYELIRRLISSAEKSKADIMVTVCPMCQLNVDAYQGETNSHFGTNYNMPIVFFSQLVGLALGFPPEKLGFGSEVTSTEKALAQIGVDIPESAIAEGKNASRKDFPCRFACEKQPRRKARPQRRQKHE</sequence>
<dbReference type="GO" id="GO:0016491">
    <property type="term" value="F:oxidoreductase activity"/>
    <property type="evidence" value="ECO:0007669"/>
    <property type="project" value="UniProtKB-KW"/>
</dbReference>